<proteinExistence type="predicted"/>
<name>A0A1I7H6N9_9FLAO</name>
<accession>A0A1I7H6N9</accession>
<dbReference type="Pfam" id="PF19904">
    <property type="entry name" value="DUF6377"/>
    <property type="match status" value="1"/>
</dbReference>
<keyword evidence="1" id="KW-0175">Coiled coil</keyword>
<keyword evidence="5" id="KW-1185">Reference proteome</keyword>
<feature type="transmembrane region" description="Helical" evidence="2">
    <location>
        <begin position="337"/>
        <end position="358"/>
    </location>
</feature>
<organism evidence="4 5">
    <name type="scientific">Pustulibacterium marinum</name>
    <dbReference type="NCBI Taxonomy" id="1224947"/>
    <lineage>
        <taxon>Bacteria</taxon>
        <taxon>Pseudomonadati</taxon>
        <taxon>Bacteroidota</taxon>
        <taxon>Flavobacteriia</taxon>
        <taxon>Flavobacteriales</taxon>
        <taxon>Flavobacteriaceae</taxon>
        <taxon>Pustulibacterium</taxon>
    </lineage>
</organism>
<feature type="domain" description="DUF6377" evidence="3">
    <location>
        <begin position="264"/>
        <end position="524"/>
    </location>
</feature>
<reference evidence="4 5" key="1">
    <citation type="submission" date="2016-10" db="EMBL/GenBank/DDBJ databases">
        <authorList>
            <person name="de Groot N.N."/>
        </authorList>
    </citation>
    <scope>NUCLEOTIDE SEQUENCE [LARGE SCALE GENOMIC DNA]</scope>
    <source>
        <strain evidence="4 5">CGMCC 1.12333</strain>
    </source>
</reference>
<evidence type="ECO:0000256" key="1">
    <source>
        <dbReference type="SAM" id="Coils"/>
    </source>
</evidence>
<dbReference type="OrthoDB" id="1044679at2"/>
<dbReference type="InterPro" id="IPR045957">
    <property type="entry name" value="DUF6377"/>
</dbReference>
<dbReference type="SUPFAM" id="SSF48452">
    <property type="entry name" value="TPR-like"/>
    <property type="match status" value="1"/>
</dbReference>
<keyword evidence="2" id="KW-0472">Membrane</keyword>
<dbReference type="Gene3D" id="1.25.40.10">
    <property type="entry name" value="Tetratricopeptide repeat domain"/>
    <property type="match status" value="1"/>
</dbReference>
<dbReference type="Proteomes" id="UP000199138">
    <property type="component" value="Unassembled WGS sequence"/>
</dbReference>
<evidence type="ECO:0000256" key="2">
    <source>
        <dbReference type="SAM" id="Phobius"/>
    </source>
</evidence>
<dbReference type="AlphaFoldDB" id="A0A1I7H6N9"/>
<evidence type="ECO:0000313" key="4">
    <source>
        <dbReference type="EMBL" id="SFU56345.1"/>
    </source>
</evidence>
<sequence>MKYVRIHPLGKCVMFLIIGIFSYWGMQGQEQDVSWEKLEDLLAQVKVIDAAKNQRLINLKEQLVKVSKERIKQQYEIATILYQEYKVFNRDSAFYYAEKSYLLSTELSDRQFEIQSRINLIDICVSSGMYYEALAYVAQMDTLQIQTDQKSLYYGLLGRCYGDMAEYSDVLPFRENYLIQAKRYREVALAYTQSGTFFHSFLKAFNKYKEGKLTEALADFQAFEQAGLSDRDFALVHYITGEIYSQLGYSKKAVPHYSYAAMADIKNSTKESLAIIKLAAILFQNGDVNHASVLIQKAYEDAVFYGAQQRKIQVGAIFPLIEQQLVANMEKEKERLYWQYMIAIGILIAVAGLTLVIFNQYRRIRKAEQLLSSANGNLTKANNRLEEVNQELKFRNQEIEKINKKLQETNEIKEEYVGFFFTQYDDIFEKFNDFMLQINEGVAAEDFRKIAFVARQYHTRKEKNKLLKNFDRAFMELYPNFIEEYNKLMQEPYRIHISEGDALTKELRIYALLKLGISHNEKIAQILGYSVNSIYAYKTKVRNQSVVLKHQFDELLLENTSFRTF</sequence>
<protein>
    <recommendedName>
        <fullName evidence="3">DUF6377 domain-containing protein</fullName>
    </recommendedName>
</protein>
<feature type="coiled-coil region" evidence="1">
    <location>
        <begin position="364"/>
        <end position="412"/>
    </location>
</feature>
<dbReference type="EMBL" id="FPBK01000007">
    <property type="protein sequence ID" value="SFU56345.1"/>
    <property type="molecule type" value="Genomic_DNA"/>
</dbReference>
<keyword evidence="2" id="KW-1133">Transmembrane helix</keyword>
<dbReference type="InterPro" id="IPR011990">
    <property type="entry name" value="TPR-like_helical_dom_sf"/>
</dbReference>
<gene>
    <name evidence="4" type="ORF">SAMN05216480_107135</name>
</gene>
<evidence type="ECO:0000259" key="3">
    <source>
        <dbReference type="Pfam" id="PF19904"/>
    </source>
</evidence>
<dbReference type="RefSeq" id="WP_143106409.1">
    <property type="nucleotide sequence ID" value="NZ_FPBK01000007.1"/>
</dbReference>
<keyword evidence="2" id="KW-0812">Transmembrane</keyword>
<dbReference type="STRING" id="1224947.SAMN05216480_107135"/>
<evidence type="ECO:0000313" key="5">
    <source>
        <dbReference type="Proteomes" id="UP000199138"/>
    </source>
</evidence>